<feature type="compositionally biased region" description="Basic and acidic residues" evidence="2">
    <location>
        <begin position="25"/>
        <end position="56"/>
    </location>
</feature>
<dbReference type="AlphaFoldDB" id="A0A9N8W8I7"/>
<dbReference type="InterPro" id="IPR040211">
    <property type="entry name" value="SERF1/2-like"/>
</dbReference>
<dbReference type="EMBL" id="CAJVPJ010000103">
    <property type="protein sequence ID" value="CAG8477949.1"/>
    <property type="molecule type" value="Genomic_DNA"/>
</dbReference>
<evidence type="ECO:0000313" key="4">
    <source>
        <dbReference type="EMBL" id="CAG8477949.1"/>
    </source>
</evidence>
<sequence>MTRGNQREKAREKNLKKNTKQAKAAKKDDGVSYKKRAQSDAEIMRQKQQKALEKKTGSSSGDKVECFGLQVEDEQVIIDNKSLMFI</sequence>
<dbReference type="OrthoDB" id="18018at2759"/>
<evidence type="ECO:0000256" key="2">
    <source>
        <dbReference type="SAM" id="MobiDB-lite"/>
    </source>
</evidence>
<proteinExistence type="inferred from homology"/>
<dbReference type="PANTHER" id="PTHR13596:SF0">
    <property type="entry name" value="SI:CH211-39K3.2-RELATED"/>
    <property type="match status" value="1"/>
</dbReference>
<feature type="compositionally biased region" description="Basic and acidic residues" evidence="2">
    <location>
        <begin position="1"/>
        <end position="15"/>
    </location>
</feature>
<evidence type="ECO:0000313" key="5">
    <source>
        <dbReference type="Proteomes" id="UP000789572"/>
    </source>
</evidence>
<keyword evidence="5" id="KW-1185">Reference proteome</keyword>
<dbReference type="InterPro" id="IPR007513">
    <property type="entry name" value="SERF-like_N"/>
</dbReference>
<dbReference type="Proteomes" id="UP000789572">
    <property type="component" value="Unassembled WGS sequence"/>
</dbReference>
<reference evidence="4" key="1">
    <citation type="submission" date="2021-06" db="EMBL/GenBank/DDBJ databases">
        <authorList>
            <person name="Kallberg Y."/>
            <person name="Tangrot J."/>
            <person name="Rosling A."/>
        </authorList>
    </citation>
    <scope>NUCLEOTIDE SEQUENCE</scope>
    <source>
        <strain evidence="4">IA702</strain>
    </source>
</reference>
<accession>A0A9N8W8I7</accession>
<feature type="domain" description="Small EDRK-rich factor-like N-terminal" evidence="3">
    <location>
        <begin position="1"/>
        <end position="37"/>
    </location>
</feature>
<gene>
    <name evidence="4" type="ORF">POCULU_LOCUS1382</name>
</gene>
<evidence type="ECO:0000256" key="1">
    <source>
        <dbReference type="ARBA" id="ARBA00007309"/>
    </source>
</evidence>
<comment type="similarity">
    <text evidence="1">Belongs to the SERF family.</text>
</comment>
<feature type="region of interest" description="Disordered" evidence="2">
    <location>
        <begin position="1"/>
        <end position="63"/>
    </location>
</feature>
<dbReference type="PANTHER" id="PTHR13596">
    <property type="entry name" value="SMALL EDRK-RICH FACTOR 1"/>
    <property type="match status" value="1"/>
</dbReference>
<protein>
    <submittedName>
        <fullName evidence="4">9526_t:CDS:1</fullName>
    </submittedName>
</protein>
<evidence type="ECO:0000259" key="3">
    <source>
        <dbReference type="Pfam" id="PF04419"/>
    </source>
</evidence>
<comment type="caution">
    <text evidence="4">The sequence shown here is derived from an EMBL/GenBank/DDBJ whole genome shotgun (WGS) entry which is preliminary data.</text>
</comment>
<organism evidence="4 5">
    <name type="scientific">Paraglomus occultum</name>
    <dbReference type="NCBI Taxonomy" id="144539"/>
    <lineage>
        <taxon>Eukaryota</taxon>
        <taxon>Fungi</taxon>
        <taxon>Fungi incertae sedis</taxon>
        <taxon>Mucoromycota</taxon>
        <taxon>Glomeromycotina</taxon>
        <taxon>Glomeromycetes</taxon>
        <taxon>Paraglomerales</taxon>
        <taxon>Paraglomeraceae</taxon>
        <taxon>Paraglomus</taxon>
    </lineage>
</organism>
<name>A0A9N8W8I7_9GLOM</name>
<dbReference type="Pfam" id="PF04419">
    <property type="entry name" value="SERF-like_N"/>
    <property type="match status" value="1"/>
</dbReference>